<accession>A0A3L7APE0</accession>
<evidence type="ECO:0008006" key="4">
    <source>
        <dbReference type="Google" id="ProtNLM"/>
    </source>
</evidence>
<organism evidence="2 3">
    <name type="scientific">Xanthobacter tagetidis</name>
    <dbReference type="NCBI Taxonomy" id="60216"/>
    <lineage>
        <taxon>Bacteria</taxon>
        <taxon>Pseudomonadati</taxon>
        <taxon>Pseudomonadota</taxon>
        <taxon>Alphaproteobacteria</taxon>
        <taxon>Hyphomicrobiales</taxon>
        <taxon>Xanthobacteraceae</taxon>
        <taxon>Xanthobacter</taxon>
    </lineage>
</organism>
<evidence type="ECO:0000256" key="1">
    <source>
        <dbReference type="SAM" id="SignalP"/>
    </source>
</evidence>
<dbReference type="RefSeq" id="WP_121621316.1">
    <property type="nucleotide sequence ID" value="NZ_JACIIW010000004.1"/>
</dbReference>
<feature type="signal peptide" evidence="1">
    <location>
        <begin position="1"/>
        <end position="21"/>
    </location>
</feature>
<sequence>MKRLFGLFVVLAALGGFSAQAQPLPEICAKKKSCFMTFDGPDRGFCQAYVEGKSCFMAFNDASDRGWCQHLREGKSCMMALDGDARRDCEAGRVPREHRRWMRLCSTW</sequence>
<gene>
    <name evidence="2" type="ORF">D9R14_00355</name>
</gene>
<comment type="caution">
    <text evidence="2">The sequence shown here is derived from an EMBL/GenBank/DDBJ whole genome shotgun (WGS) entry which is preliminary data.</text>
</comment>
<feature type="chain" id="PRO_5018077522" description="DUF3551 domain-containing protein" evidence="1">
    <location>
        <begin position="22"/>
        <end position="108"/>
    </location>
</feature>
<proteinExistence type="predicted"/>
<name>A0A3L7APE0_9HYPH</name>
<protein>
    <recommendedName>
        <fullName evidence="4">DUF3551 domain-containing protein</fullName>
    </recommendedName>
</protein>
<evidence type="ECO:0000313" key="3">
    <source>
        <dbReference type="Proteomes" id="UP000269692"/>
    </source>
</evidence>
<dbReference type="AlphaFoldDB" id="A0A3L7APE0"/>
<keyword evidence="1" id="KW-0732">Signal</keyword>
<dbReference type="OrthoDB" id="8453035at2"/>
<reference evidence="2 3" key="1">
    <citation type="submission" date="2018-10" db="EMBL/GenBank/DDBJ databases">
        <title>Xanthobacter tagetidis genome sequencing and assembly.</title>
        <authorList>
            <person name="Maclea K.S."/>
            <person name="Goen A.E."/>
            <person name="Fatima S.A."/>
        </authorList>
    </citation>
    <scope>NUCLEOTIDE SEQUENCE [LARGE SCALE GENOMIC DNA]</scope>
    <source>
        <strain evidence="2 3">ATCC 700314</strain>
    </source>
</reference>
<dbReference type="Proteomes" id="UP000269692">
    <property type="component" value="Unassembled WGS sequence"/>
</dbReference>
<evidence type="ECO:0000313" key="2">
    <source>
        <dbReference type="EMBL" id="RLP81501.1"/>
    </source>
</evidence>
<dbReference type="EMBL" id="RCTF01000001">
    <property type="protein sequence ID" value="RLP81501.1"/>
    <property type="molecule type" value="Genomic_DNA"/>
</dbReference>
<keyword evidence="3" id="KW-1185">Reference proteome</keyword>